<evidence type="ECO:0000313" key="3">
    <source>
        <dbReference type="EMBL" id="ODG91998.1"/>
    </source>
</evidence>
<dbReference type="PANTHER" id="PTHR45947">
    <property type="entry name" value="SULFOQUINOVOSYL TRANSFERASE SQD2"/>
    <property type="match status" value="1"/>
</dbReference>
<dbReference type="RefSeq" id="WP_069033777.1">
    <property type="nucleotide sequence ID" value="NZ_MDKC01000013.1"/>
</dbReference>
<dbReference type="InterPro" id="IPR001296">
    <property type="entry name" value="Glyco_trans_1"/>
</dbReference>
<dbReference type="Proteomes" id="UP000094580">
    <property type="component" value="Unassembled WGS sequence"/>
</dbReference>
<dbReference type="Gene3D" id="3.40.50.2000">
    <property type="entry name" value="Glycogen Phosphorylase B"/>
    <property type="match status" value="2"/>
</dbReference>
<protein>
    <submittedName>
        <fullName evidence="3">Capsular biosynthesis protein</fullName>
    </submittedName>
</protein>
<dbReference type="EMBL" id="MDKC01000013">
    <property type="protein sequence ID" value="ODG91998.1"/>
    <property type="molecule type" value="Genomic_DNA"/>
</dbReference>
<dbReference type="InterPro" id="IPR028098">
    <property type="entry name" value="Glyco_trans_4-like_N"/>
</dbReference>
<accession>A0ABX2ZY64</accession>
<sequence length="385" mass="43564">MDKTKPLKVLHVVGAMNRAGTETMLMNIYRNIDRTKIQFDFISYSQKEAHYDEEIERLGGRIIRLVKTYSVKEVYTAIKKYGPYDVVHAHTLFNCGIANLAAQLAGVKIRISHAHTTLDTNQSLIRTIYKGIMRKLINVTSTKLLACSNGAGRYLFGEKELVKTRYSYYPNVIDYTKFLEPPLKEVKKFKEEADLENSFVIGHIGRFMDAKNHLFLIEIMKNILKKQKNISLLLVGDGELRVGIEEEVKKFGIDENIKFVGIREDIPTLLHSMDLFVFPSLYEGLGLVLLEAQASGIPCIVSEAVQPEANLNIGLVEQRMLSEGPELWANTILMNSRNKEGNINRIINGFETEGYSVSKGISNLLAIYQYSTGELNEEEYISGIL</sequence>
<feature type="domain" description="Glycosyl transferase family 1" evidence="1">
    <location>
        <begin position="189"/>
        <end position="305"/>
    </location>
</feature>
<reference evidence="3 4" key="1">
    <citation type="submission" date="2016-07" db="EMBL/GenBank/DDBJ databases">
        <authorList>
            <person name="Townsley L."/>
            <person name="Shank E.A."/>
        </authorList>
    </citation>
    <scope>NUCLEOTIDE SEQUENCE [LARGE SCALE GENOMIC DNA]</scope>
    <source>
        <strain evidence="3 4">CH01</strain>
    </source>
</reference>
<dbReference type="PANTHER" id="PTHR45947:SF14">
    <property type="entry name" value="SLL1723 PROTEIN"/>
    <property type="match status" value="1"/>
</dbReference>
<dbReference type="InterPro" id="IPR050194">
    <property type="entry name" value="Glycosyltransferase_grp1"/>
</dbReference>
<organism evidence="3 4">
    <name type="scientific">Gottfriedia luciferensis</name>
    <dbReference type="NCBI Taxonomy" id="178774"/>
    <lineage>
        <taxon>Bacteria</taxon>
        <taxon>Bacillati</taxon>
        <taxon>Bacillota</taxon>
        <taxon>Bacilli</taxon>
        <taxon>Bacillales</taxon>
        <taxon>Bacillaceae</taxon>
        <taxon>Gottfriedia</taxon>
    </lineage>
</organism>
<dbReference type="Pfam" id="PF00534">
    <property type="entry name" value="Glycos_transf_1"/>
    <property type="match status" value="1"/>
</dbReference>
<evidence type="ECO:0000259" key="1">
    <source>
        <dbReference type="Pfam" id="PF00534"/>
    </source>
</evidence>
<dbReference type="SUPFAM" id="SSF53756">
    <property type="entry name" value="UDP-Glycosyltransferase/glycogen phosphorylase"/>
    <property type="match status" value="1"/>
</dbReference>
<dbReference type="Pfam" id="PF13439">
    <property type="entry name" value="Glyco_transf_4"/>
    <property type="match status" value="1"/>
</dbReference>
<dbReference type="CDD" id="cd03812">
    <property type="entry name" value="GT4_CapH-like"/>
    <property type="match status" value="1"/>
</dbReference>
<evidence type="ECO:0000259" key="2">
    <source>
        <dbReference type="Pfam" id="PF13439"/>
    </source>
</evidence>
<name>A0ABX2ZY64_9BACI</name>
<comment type="caution">
    <text evidence="3">The sequence shown here is derived from an EMBL/GenBank/DDBJ whole genome shotgun (WGS) entry which is preliminary data.</text>
</comment>
<gene>
    <name evidence="3" type="ORF">BED47_05840</name>
</gene>
<evidence type="ECO:0000313" key="4">
    <source>
        <dbReference type="Proteomes" id="UP000094580"/>
    </source>
</evidence>
<keyword evidence="4" id="KW-1185">Reference proteome</keyword>
<proteinExistence type="predicted"/>
<feature type="domain" description="Glycosyltransferase subfamily 4-like N-terminal" evidence="2">
    <location>
        <begin position="20"/>
        <end position="174"/>
    </location>
</feature>